<comment type="caution">
    <text evidence="1">The sequence shown here is derived from an EMBL/GenBank/DDBJ whole genome shotgun (WGS) entry which is preliminary data.</text>
</comment>
<dbReference type="PATRIC" id="fig|1286106.3.peg.1485"/>
<protein>
    <submittedName>
        <fullName evidence="1">Uncharacterized protein</fullName>
    </submittedName>
</protein>
<dbReference type="STRING" id="1286106.MPL1_07403"/>
<dbReference type="EMBL" id="APHR01000037">
    <property type="protein sequence ID" value="EMR12957.1"/>
    <property type="molecule type" value="Genomic_DNA"/>
</dbReference>
<keyword evidence="2" id="KW-1185">Reference proteome</keyword>
<reference evidence="1 2" key="1">
    <citation type="journal article" date="2013" name="Genome Announc.">
        <title>Draft Genome Sequence of Methylophaga lonarensis MPLT, a Haloalkaliphilic (Non-Methane-Utilizing) Methylotroph.</title>
        <authorList>
            <person name="Shetty S.A."/>
            <person name="Marathe N.P."/>
            <person name="Munot H."/>
            <person name="Antony C.P."/>
            <person name="Dhotre D.P."/>
            <person name="Murrell J.C."/>
            <person name="Shouche Y.S."/>
        </authorList>
    </citation>
    <scope>NUCLEOTIDE SEQUENCE [LARGE SCALE GENOMIC DNA]</scope>
    <source>
        <strain evidence="1 2">MPL</strain>
    </source>
</reference>
<gene>
    <name evidence="1" type="ORF">MPL1_07403</name>
</gene>
<organism evidence="1 2">
    <name type="scientific">Methylophaga lonarensis MPL</name>
    <dbReference type="NCBI Taxonomy" id="1286106"/>
    <lineage>
        <taxon>Bacteria</taxon>
        <taxon>Pseudomonadati</taxon>
        <taxon>Pseudomonadota</taxon>
        <taxon>Gammaproteobacteria</taxon>
        <taxon>Thiotrichales</taxon>
        <taxon>Piscirickettsiaceae</taxon>
        <taxon>Methylophaga</taxon>
    </lineage>
</organism>
<evidence type="ECO:0000313" key="1">
    <source>
        <dbReference type="EMBL" id="EMR12957.1"/>
    </source>
</evidence>
<dbReference type="AlphaFoldDB" id="M7P0F1"/>
<dbReference type="Proteomes" id="UP000012019">
    <property type="component" value="Unassembled WGS sequence"/>
</dbReference>
<proteinExistence type="predicted"/>
<dbReference type="RefSeq" id="WP_009726469.1">
    <property type="nucleotide sequence ID" value="NZ_APHR01000037.1"/>
</dbReference>
<dbReference type="OrthoDB" id="370799at2"/>
<evidence type="ECO:0000313" key="2">
    <source>
        <dbReference type="Proteomes" id="UP000012019"/>
    </source>
</evidence>
<sequence>MSTQSRAMEMLVSNQWDAAHQLIQNESDPLSCQIHGLLHLIEGDRGNAAYWYQRAGLALPECSIESEKERLLSQAFQK</sequence>
<accession>M7P0F1</accession>
<name>M7P0F1_9GAMM</name>